<evidence type="ECO:0008006" key="3">
    <source>
        <dbReference type="Google" id="ProtNLM"/>
    </source>
</evidence>
<accession>A0A3R7WE21</accession>
<comment type="caution">
    <text evidence="1">The sequence shown here is derived from an EMBL/GenBank/DDBJ whole genome shotgun (WGS) entry which is preliminary data.</text>
</comment>
<dbReference type="Gene3D" id="3.40.50.300">
    <property type="entry name" value="P-loop containing nucleotide triphosphate hydrolases"/>
    <property type="match status" value="1"/>
</dbReference>
<protein>
    <recommendedName>
        <fullName evidence="3">PDZ domain-containing protein</fullName>
    </recommendedName>
</protein>
<dbReference type="VEuPathDB" id="FungiDB:H257_19343"/>
<keyword evidence="2" id="KW-1185">Reference proteome</keyword>
<dbReference type="Proteomes" id="UP000284702">
    <property type="component" value="Unassembled WGS sequence"/>
</dbReference>
<feature type="non-terminal residue" evidence="1">
    <location>
        <position position="1"/>
    </location>
</feature>
<gene>
    <name evidence="1" type="ORF">B5M09_013509</name>
</gene>
<dbReference type="InterPro" id="IPR027417">
    <property type="entry name" value="P-loop_NTPase"/>
</dbReference>
<reference evidence="1" key="1">
    <citation type="submission" date="2018-07" db="EMBL/GenBank/DDBJ databases">
        <title>Annotation of Aphanomyces astaci genome assembly.</title>
        <authorList>
            <person name="Studholme D.J."/>
        </authorList>
    </citation>
    <scope>NUCLEOTIDE SEQUENCE [LARGE SCALE GENOMIC DNA]</scope>
    <source>
        <strain evidence="1">Pc</strain>
    </source>
</reference>
<dbReference type="EMBL" id="MZMZ02004347">
    <property type="protein sequence ID" value="RQM19391.1"/>
    <property type="molecule type" value="Genomic_DNA"/>
</dbReference>
<organism evidence="1 2">
    <name type="scientific">Aphanomyces astaci</name>
    <name type="common">Crayfish plague agent</name>
    <dbReference type="NCBI Taxonomy" id="112090"/>
    <lineage>
        <taxon>Eukaryota</taxon>
        <taxon>Sar</taxon>
        <taxon>Stramenopiles</taxon>
        <taxon>Oomycota</taxon>
        <taxon>Saprolegniomycetes</taxon>
        <taxon>Saprolegniales</taxon>
        <taxon>Verrucalvaceae</taxon>
        <taxon>Aphanomyces</taxon>
    </lineage>
</organism>
<proteinExistence type="predicted"/>
<evidence type="ECO:0000313" key="2">
    <source>
        <dbReference type="Proteomes" id="UP000284702"/>
    </source>
</evidence>
<evidence type="ECO:0000313" key="1">
    <source>
        <dbReference type="EMBL" id="RQM19391.1"/>
    </source>
</evidence>
<sequence length="174" mass="19462">LAAALNYTAGPWLKELEEQTIALLEPNSVNMNLTVRGRLKSQRVSKADTPDSAIYLIKWNENRSIGILDCWHADRIVVLSHGSVLEDGTHDSLFKIEDGHYKALVDAQLRECRLAKGVYPMVVLVCRDPCCDALRHVHIGDLLVEINGRDTAMMSVKKTVGFCENVHQDRLAQV</sequence>
<dbReference type="AlphaFoldDB" id="A0A3R7WE21"/>
<name>A0A3R7WE21_APHAT</name>